<evidence type="ECO:0000313" key="2">
    <source>
        <dbReference type="EMBL" id="GEK46988.1"/>
    </source>
</evidence>
<dbReference type="Gene3D" id="3.40.50.1820">
    <property type="entry name" value="alpha/beta hydrolase"/>
    <property type="match status" value="1"/>
</dbReference>
<dbReference type="PANTHER" id="PTHR43798:SF33">
    <property type="entry name" value="HYDROLASE, PUTATIVE (AFU_ORTHOLOGUE AFUA_2G14860)-RELATED"/>
    <property type="match status" value="1"/>
</dbReference>
<dbReference type="GO" id="GO:0016020">
    <property type="term" value="C:membrane"/>
    <property type="evidence" value="ECO:0007669"/>
    <property type="project" value="TreeGrafter"/>
</dbReference>
<feature type="domain" description="AB hydrolase-1" evidence="1">
    <location>
        <begin position="30"/>
        <end position="271"/>
    </location>
</feature>
<dbReference type="PANTHER" id="PTHR43798">
    <property type="entry name" value="MONOACYLGLYCEROL LIPASE"/>
    <property type="match status" value="1"/>
</dbReference>
<dbReference type="PRINTS" id="PR00111">
    <property type="entry name" value="ABHYDROLASE"/>
</dbReference>
<dbReference type="EMBL" id="BJUK01000011">
    <property type="protein sequence ID" value="GEK46988.1"/>
    <property type="molecule type" value="Genomic_DNA"/>
</dbReference>
<evidence type="ECO:0000259" key="1">
    <source>
        <dbReference type="Pfam" id="PF00561"/>
    </source>
</evidence>
<dbReference type="Proteomes" id="UP000321275">
    <property type="component" value="Unassembled WGS sequence"/>
</dbReference>
<dbReference type="InterPro" id="IPR029058">
    <property type="entry name" value="AB_hydrolase_fold"/>
</dbReference>
<dbReference type="OrthoDB" id="149912at2"/>
<sequence length="299" mass="31675">MRDEPQSLTLAGGRLAALAWGDPEAPTWLALHGWLDNAASFSRLAPRLVAARHIRLVALDLPGHGVSAPRPEGTDYALWDNCHAVLDALDELGLAAAPLLGHSMGAGVACLMAAAVPERVERLMLIDGIGSLTTPAEEAAQQLRKGLLGHRRPSSPSPRYPDAATALAARVAGGVTPIDAATAEPLVARNLEPTADGRVRLRTDGRLLRPSLVRLSPEQSRAMLNSIEAPTLLVEGEAGILGRRAHAEQARQALRGLERRVLPGGHHLHLEPDAVAAVATAILAWWATPDESQRVQEAP</sequence>
<organism evidence="2 3">
    <name type="scientific">Bisbaumannia pacifica</name>
    <dbReference type="NCBI Taxonomy" id="77098"/>
    <lineage>
        <taxon>Bacteria</taxon>
        <taxon>Pseudomonadati</taxon>
        <taxon>Pseudomonadota</taxon>
        <taxon>Gammaproteobacteria</taxon>
        <taxon>Oceanospirillales</taxon>
        <taxon>Halomonadaceae</taxon>
        <taxon>Bisbaumannia</taxon>
    </lineage>
</organism>
<reference evidence="2 3" key="1">
    <citation type="submission" date="2019-07" db="EMBL/GenBank/DDBJ databases">
        <title>Whole genome shotgun sequence of Halomonas pacifica NBRC 102220.</title>
        <authorList>
            <person name="Hosoyama A."/>
            <person name="Uohara A."/>
            <person name="Ohji S."/>
            <person name="Ichikawa N."/>
        </authorList>
    </citation>
    <scope>NUCLEOTIDE SEQUENCE [LARGE SCALE GENOMIC DNA]</scope>
    <source>
        <strain evidence="2 3">NBRC 102220</strain>
    </source>
</reference>
<dbReference type="RefSeq" id="WP_146802254.1">
    <property type="nucleotide sequence ID" value="NZ_BJUK01000011.1"/>
</dbReference>
<proteinExistence type="predicted"/>
<gene>
    <name evidence="2" type="ORF">HPA02_12710</name>
</gene>
<name>A0A510X6C5_9GAMM</name>
<accession>A0A510X6C5</accession>
<dbReference type="InterPro" id="IPR000073">
    <property type="entry name" value="AB_hydrolase_1"/>
</dbReference>
<dbReference type="InterPro" id="IPR050266">
    <property type="entry name" value="AB_hydrolase_sf"/>
</dbReference>
<keyword evidence="2" id="KW-0378">Hydrolase</keyword>
<comment type="caution">
    <text evidence="2">The sequence shown here is derived from an EMBL/GenBank/DDBJ whole genome shotgun (WGS) entry which is preliminary data.</text>
</comment>
<keyword evidence="3" id="KW-1185">Reference proteome</keyword>
<dbReference type="GO" id="GO:0016787">
    <property type="term" value="F:hydrolase activity"/>
    <property type="evidence" value="ECO:0007669"/>
    <property type="project" value="UniProtKB-KW"/>
</dbReference>
<dbReference type="Pfam" id="PF00561">
    <property type="entry name" value="Abhydrolase_1"/>
    <property type="match status" value="1"/>
</dbReference>
<evidence type="ECO:0000313" key="3">
    <source>
        <dbReference type="Proteomes" id="UP000321275"/>
    </source>
</evidence>
<dbReference type="SUPFAM" id="SSF53474">
    <property type="entry name" value="alpha/beta-Hydrolases"/>
    <property type="match status" value="1"/>
</dbReference>
<dbReference type="AlphaFoldDB" id="A0A510X6C5"/>
<protein>
    <submittedName>
        <fullName evidence="2">Hydrolase</fullName>
    </submittedName>
</protein>